<dbReference type="EMBL" id="AMCI01000228">
    <property type="protein sequence ID" value="EJX10217.1"/>
    <property type="molecule type" value="Genomic_DNA"/>
</dbReference>
<keyword evidence="2" id="KW-0449">Lipoprotein</keyword>
<protein>
    <submittedName>
        <fullName evidence="2">Lipoprotein</fullName>
    </submittedName>
</protein>
<name>J9GPQ3_9ZZZZ</name>
<organism evidence="2">
    <name type="scientific">gut metagenome</name>
    <dbReference type="NCBI Taxonomy" id="749906"/>
    <lineage>
        <taxon>unclassified sequences</taxon>
        <taxon>metagenomes</taxon>
        <taxon>organismal metagenomes</taxon>
    </lineage>
</organism>
<gene>
    <name evidence="2" type="ORF">EVA_01672</name>
</gene>
<evidence type="ECO:0000259" key="1">
    <source>
        <dbReference type="PROSITE" id="PS51724"/>
    </source>
</evidence>
<feature type="domain" description="SPOR" evidence="1">
    <location>
        <begin position="75"/>
        <end position="157"/>
    </location>
</feature>
<dbReference type="AlphaFoldDB" id="J9GPQ3"/>
<dbReference type="GO" id="GO:0042834">
    <property type="term" value="F:peptidoglycan binding"/>
    <property type="evidence" value="ECO:0007669"/>
    <property type="project" value="InterPro"/>
</dbReference>
<comment type="caution">
    <text evidence="2">The sequence shown here is derived from an EMBL/GenBank/DDBJ whole genome shotgun (WGS) entry which is preliminary data.</text>
</comment>
<dbReference type="Gene3D" id="3.30.70.1070">
    <property type="entry name" value="Sporulation related repeat"/>
    <property type="match status" value="1"/>
</dbReference>
<evidence type="ECO:0000313" key="2">
    <source>
        <dbReference type="EMBL" id="EJX10217.1"/>
    </source>
</evidence>
<dbReference type="InterPro" id="IPR007730">
    <property type="entry name" value="SPOR-like_dom"/>
</dbReference>
<sequence>MLTGCKSKESAYRQAYEKAKAQEVTQENNNTEVVPVEEQAPVVVTPVTPPSRPTTPVEDHSDVRTIAGGVTVVSGNALKAYSVVVGSFLTQANAEGLKATLQSNSYDARVVKTNETINGHTGWYRVIASSYDDKASAAASRDQLKATYSGAWLLYNK</sequence>
<proteinExistence type="predicted"/>
<reference evidence="2" key="1">
    <citation type="journal article" date="2012" name="PLoS ONE">
        <title>Gene sets for utilization of primary and secondary nutrition supplies in the distal gut of endangered iberian lynx.</title>
        <authorList>
            <person name="Alcaide M."/>
            <person name="Messina E."/>
            <person name="Richter M."/>
            <person name="Bargiela R."/>
            <person name="Peplies J."/>
            <person name="Huws S.A."/>
            <person name="Newbold C.J."/>
            <person name="Golyshin P.N."/>
            <person name="Simon M.A."/>
            <person name="Lopez G."/>
            <person name="Yakimov M.M."/>
            <person name="Ferrer M."/>
        </authorList>
    </citation>
    <scope>NUCLEOTIDE SEQUENCE</scope>
</reference>
<accession>J9GPQ3</accession>
<dbReference type="InterPro" id="IPR036680">
    <property type="entry name" value="SPOR-like_sf"/>
</dbReference>
<dbReference type="Pfam" id="PF05036">
    <property type="entry name" value="SPOR"/>
    <property type="match status" value="1"/>
</dbReference>
<dbReference type="SUPFAM" id="SSF110997">
    <property type="entry name" value="Sporulation related repeat"/>
    <property type="match status" value="1"/>
</dbReference>
<dbReference type="PROSITE" id="PS51724">
    <property type="entry name" value="SPOR"/>
    <property type="match status" value="1"/>
</dbReference>